<evidence type="ECO:0000313" key="4">
    <source>
        <dbReference type="Proteomes" id="UP001596470"/>
    </source>
</evidence>
<accession>A0ABW2DAE3</accession>
<sequence length="646" mass="68727">MKAKLLTALAGAAALAAAGCTSPQGEVDLDVDAVPWVPASAQLASYGGCDEALEGIQNAAVAMMAQWQAGEYFASGFAEDGVAREEGDLSAAGDSAESPTAAASDSYSQTNNAVAGVDEPDIVKTDGTFVYSVLQNELRAVDTRSGEVVAEHRYDDMSWDHELFLGDDELLVMYTQDRQDDEAYYSEFTIDRLDPATLAVLDTFAMDGSMVDARLVDGEVRLAVSSQPSIEPVQDVLYDADADLEDLKAAVAATDLEDWVPGFSVNGEDGEVDCRDIAHPDRFSGSAVTVFGLSADGGWEGVEPHTVMADSDTVYGTTESLYLAHYDYGWGAAEDGEEPQSETELYRFHFEGGEPRLAGEATVAGSLLNQYSLSEYDGHLRVATTENDAVWGWWGGCGPAADCAWDGGFAAGEVAPAEPEPSKSTVTVFAVGDEALTETGSVTDLGVTEQIYAVRFIADTAYIVTFRQTDPLYTVDLSDPANPVVTGELKITGYSGYLHPVGTDRLLGVGQEATEDGVTTGLQVSLFDTAAPEAAVLDQYFRENSDSSVQWDPHAFLYWDDAGIAVLPVTDWGRDYANCRTGVVVLAVGADTVEQAAWIEQEVDDPYSEGVVRTLVVGGQLWTLSAAGLQSNELGGGYAETAWIGF</sequence>
<evidence type="ECO:0000256" key="2">
    <source>
        <dbReference type="SAM" id="SignalP"/>
    </source>
</evidence>
<dbReference type="PROSITE" id="PS51257">
    <property type="entry name" value="PROKAR_LIPOPROTEIN"/>
    <property type="match status" value="1"/>
</dbReference>
<feature type="compositionally biased region" description="Polar residues" evidence="1">
    <location>
        <begin position="97"/>
        <end position="108"/>
    </location>
</feature>
<feature type="chain" id="PRO_5046125264" evidence="2">
    <location>
        <begin position="19"/>
        <end position="646"/>
    </location>
</feature>
<keyword evidence="4" id="KW-1185">Reference proteome</keyword>
<evidence type="ECO:0000256" key="1">
    <source>
        <dbReference type="SAM" id="MobiDB-lite"/>
    </source>
</evidence>
<feature type="region of interest" description="Disordered" evidence="1">
    <location>
        <begin position="85"/>
        <end position="108"/>
    </location>
</feature>
<feature type="signal peptide" evidence="2">
    <location>
        <begin position="1"/>
        <end position="18"/>
    </location>
</feature>
<gene>
    <name evidence="3" type="ORF">ACFQS3_12770</name>
</gene>
<comment type="caution">
    <text evidence="3">The sequence shown here is derived from an EMBL/GenBank/DDBJ whole genome shotgun (WGS) entry which is preliminary data.</text>
</comment>
<reference evidence="4" key="1">
    <citation type="journal article" date="2019" name="Int. J. Syst. Evol. Microbiol.">
        <title>The Global Catalogue of Microorganisms (GCM) 10K type strain sequencing project: providing services to taxonomists for standard genome sequencing and annotation.</title>
        <authorList>
            <consortium name="The Broad Institute Genomics Platform"/>
            <consortium name="The Broad Institute Genome Sequencing Center for Infectious Disease"/>
            <person name="Wu L."/>
            <person name="Ma J."/>
        </authorList>
    </citation>
    <scope>NUCLEOTIDE SEQUENCE [LARGE SCALE GENOMIC DNA]</scope>
    <source>
        <strain evidence="4">KACC 12634</strain>
    </source>
</reference>
<organism evidence="3 4">
    <name type="scientific">Glycomyces mayteni</name>
    <dbReference type="NCBI Taxonomy" id="543887"/>
    <lineage>
        <taxon>Bacteria</taxon>
        <taxon>Bacillati</taxon>
        <taxon>Actinomycetota</taxon>
        <taxon>Actinomycetes</taxon>
        <taxon>Glycomycetales</taxon>
        <taxon>Glycomycetaceae</taxon>
        <taxon>Glycomyces</taxon>
    </lineage>
</organism>
<dbReference type="EMBL" id="JBHSYS010000003">
    <property type="protein sequence ID" value="MFC6958073.1"/>
    <property type="molecule type" value="Genomic_DNA"/>
</dbReference>
<keyword evidence="2" id="KW-0732">Signal</keyword>
<proteinExistence type="predicted"/>
<name>A0ABW2DAE3_9ACTN</name>
<dbReference type="Proteomes" id="UP001596470">
    <property type="component" value="Unassembled WGS sequence"/>
</dbReference>
<protein>
    <submittedName>
        <fullName evidence="3">Beta-propeller domain-containing protein</fullName>
    </submittedName>
</protein>
<evidence type="ECO:0000313" key="3">
    <source>
        <dbReference type="EMBL" id="MFC6958073.1"/>
    </source>
</evidence>
<dbReference type="InterPro" id="IPR019198">
    <property type="entry name" value="Beta_propeller_containing"/>
</dbReference>
<dbReference type="Pfam" id="PF09826">
    <property type="entry name" value="Beta_propel"/>
    <property type="match status" value="1"/>
</dbReference>
<dbReference type="RefSeq" id="WP_382346214.1">
    <property type="nucleotide sequence ID" value="NZ_JBHMBP010000001.1"/>
</dbReference>